<dbReference type="GO" id="GO:0009055">
    <property type="term" value="F:electron transfer activity"/>
    <property type="evidence" value="ECO:0007669"/>
    <property type="project" value="InterPro"/>
</dbReference>
<evidence type="ECO:0000313" key="2">
    <source>
        <dbReference type="EMBL" id="QDC23750.1"/>
    </source>
</evidence>
<dbReference type="RefSeq" id="WP_139927192.1">
    <property type="nucleotide sequence ID" value="NZ_CP040915.1"/>
</dbReference>
<sequence length="174" mass="18063">MDALVVYESMFGNTKAVAEAVAEGLTAGATRAQVCEVGEAPALEDLHVDLLVVGAPTQAFGLSRPQTRADAAARGGGSVISAGKGVREWLGAADHAPGGLRVAAFDTHVKTPMIPGWASHSEEKRLRRLGAKVVGKSRSFYVQGYTGPLLDGELDRARRWGEELAATVGGALVG</sequence>
<dbReference type="KEGG" id="gyu:FE374_03085"/>
<dbReference type="InterPro" id="IPR029039">
    <property type="entry name" value="Flavoprotein-like_sf"/>
</dbReference>
<evidence type="ECO:0000259" key="1">
    <source>
        <dbReference type="PROSITE" id="PS50902"/>
    </source>
</evidence>
<dbReference type="PROSITE" id="PS50902">
    <property type="entry name" value="FLAVODOXIN_LIKE"/>
    <property type="match status" value="1"/>
</dbReference>
<dbReference type="Gene3D" id="3.40.50.360">
    <property type="match status" value="1"/>
</dbReference>
<dbReference type="OrthoDB" id="3253043at2"/>
<gene>
    <name evidence="2" type="ORF">FE374_03085</name>
</gene>
<name>A0A5B8C141_9MICO</name>
<organism evidence="2 3">
    <name type="scientific">Georgenia yuyongxinii</name>
    <dbReference type="NCBI Taxonomy" id="2589797"/>
    <lineage>
        <taxon>Bacteria</taxon>
        <taxon>Bacillati</taxon>
        <taxon>Actinomycetota</taxon>
        <taxon>Actinomycetes</taxon>
        <taxon>Micrococcales</taxon>
        <taxon>Bogoriellaceae</taxon>
        <taxon>Georgenia</taxon>
    </lineage>
</organism>
<dbReference type="InterPro" id="IPR008254">
    <property type="entry name" value="Flavodoxin/NO_synth"/>
</dbReference>
<dbReference type="Pfam" id="PF00258">
    <property type="entry name" value="Flavodoxin_1"/>
    <property type="match status" value="1"/>
</dbReference>
<dbReference type="SUPFAM" id="SSF52218">
    <property type="entry name" value="Flavoproteins"/>
    <property type="match status" value="1"/>
</dbReference>
<accession>A0A5B8C141</accession>
<dbReference type="GO" id="GO:0010181">
    <property type="term" value="F:FMN binding"/>
    <property type="evidence" value="ECO:0007669"/>
    <property type="project" value="InterPro"/>
</dbReference>
<dbReference type="InterPro" id="IPR001226">
    <property type="entry name" value="Flavodoxin_CS"/>
</dbReference>
<protein>
    <submittedName>
        <fullName evidence="2">Flavodoxin</fullName>
    </submittedName>
</protein>
<proteinExistence type="predicted"/>
<dbReference type="AlphaFoldDB" id="A0A5B8C141"/>
<dbReference type="EMBL" id="CP040915">
    <property type="protein sequence ID" value="QDC23750.1"/>
    <property type="molecule type" value="Genomic_DNA"/>
</dbReference>
<dbReference type="PROSITE" id="PS00201">
    <property type="entry name" value="FLAVODOXIN"/>
    <property type="match status" value="1"/>
</dbReference>
<feature type="domain" description="Flavodoxin-like" evidence="1">
    <location>
        <begin position="3"/>
        <end position="165"/>
    </location>
</feature>
<dbReference type="Proteomes" id="UP000314616">
    <property type="component" value="Chromosome"/>
</dbReference>
<evidence type="ECO:0000313" key="3">
    <source>
        <dbReference type="Proteomes" id="UP000314616"/>
    </source>
</evidence>
<reference evidence="2 3" key="1">
    <citation type="submission" date="2019-05" db="EMBL/GenBank/DDBJ databases">
        <title>Georgenia *** sp. nov., and Georgenia *** sp. nov., isolated from the intestinal contents of plateau pika (Ochotona curzoniae) in the Qinghai-Tibet plateau of China.</title>
        <authorList>
            <person name="Tian Z."/>
        </authorList>
    </citation>
    <scope>NUCLEOTIDE SEQUENCE [LARGE SCALE GENOMIC DNA]</scope>
    <source>
        <strain evidence="2 3">Z443</strain>
    </source>
</reference>